<keyword evidence="5" id="KW-0472">Membrane</keyword>
<feature type="chain" id="PRO_5039252211" evidence="7">
    <location>
        <begin position="24"/>
        <end position="347"/>
    </location>
</feature>
<evidence type="ECO:0000256" key="5">
    <source>
        <dbReference type="ARBA" id="ARBA00023136"/>
    </source>
</evidence>
<dbReference type="InterPro" id="IPR003760">
    <property type="entry name" value="PnrA-like"/>
</dbReference>
<dbReference type="CDD" id="cd06354">
    <property type="entry name" value="PBP1_PrnA-like"/>
    <property type="match status" value="1"/>
</dbReference>
<keyword evidence="4 7" id="KW-0732">Signal</keyword>
<dbReference type="Proteomes" id="UP000189735">
    <property type="component" value="Unassembled WGS sequence"/>
</dbReference>
<dbReference type="EMBL" id="FUYG01000011">
    <property type="protein sequence ID" value="SKB02135.1"/>
    <property type="molecule type" value="Genomic_DNA"/>
</dbReference>
<dbReference type="Proteomes" id="UP000032503">
    <property type="component" value="Unassembled WGS sequence"/>
</dbReference>
<evidence type="ECO:0000256" key="2">
    <source>
        <dbReference type="ARBA" id="ARBA00008610"/>
    </source>
</evidence>
<accession>A0A1T4YLI7</accession>
<dbReference type="AlphaFoldDB" id="A0A1T4YLI7"/>
<evidence type="ECO:0000313" key="10">
    <source>
        <dbReference type="EMBL" id="SKB02135.1"/>
    </source>
</evidence>
<dbReference type="SUPFAM" id="SSF53822">
    <property type="entry name" value="Periplasmic binding protein-like I"/>
    <property type="match status" value="1"/>
</dbReference>
<evidence type="ECO:0000313" key="11">
    <source>
        <dbReference type="Proteomes" id="UP000032503"/>
    </source>
</evidence>
<feature type="domain" description="ABC transporter substrate-binding protein PnrA-like" evidence="8">
    <location>
        <begin position="41"/>
        <end position="310"/>
    </location>
</feature>
<proteinExistence type="inferred from homology"/>
<evidence type="ECO:0000259" key="8">
    <source>
        <dbReference type="Pfam" id="PF02608"/>
    </source>
</evidence>
<dbReference type="EMBL" id="JYFC01000001">
    <property type="protein sequence ID" value="KJC65788.1"/>
    <property type="molecule type" value="Genomic_DNA"/>
</dbReference>
<evidence type="ECO:0000256" key="4">
    <source>
        <dbReference type="ARBA" id="ARBA00022729"/>
    </source>
</evidence>
<dbReference type="GO" id="GO:0005886">
    <property type="term" value="C:plasma membrane"/>
    <property type="evidence" value="ECO:0007669"/>
    <property type="project" value="UniProtKB-SubCell"/>
</dbReference>
<reference evidence="12" key="3">
    <citation type="submission" date="2017-02" db="EMBL/GenBank/DDBJ databases">
        <authorList>
            <person name="Varghese N."/>
            <person name="Submissions S."/>
        </authorList>
    </citation>
    <scope>NUCLEOTIDE SEQUENCE [LARGE SCALE GENOMIC DNA]</scope>
    <source>
        <strain evidence="12">VKM Ac-2052</strain>
    </source>
</reference>
<evidence type="ECO:0000256" key="6">
    <source>
        <dbReference type="ARBA" id="ARBA00023288"/>
    </source>
</evidence>
<comment type="subcellular location">
    <subcellularLocation>
        <location evidence="1">Cell membrane</location>
        <topology evidence="1">Lipid-anchor</topology>
    </subcellularLocation>
</comment>
<organism evidence="10 12">
    <name type="scientific">Agreia bicolorata</name>
    <dbReference type="NCBI Taxonomy" id="110935"/>
    <lineage>
        <taxon>Bacteria</taxon>
        <taxon>Bacillati</taxon>
        <taxon>Actinomycetota</taxon>
        <taxon>Actinomycetes</taxon>
        <taxon>Micrococcales</taxon>
        <taxon>Microbacteriaceae</taxon>
        <taxon>Agreia</taxon>
    </lineage>
</organism>
<evidence type="ECO:0000256" key="3">
    <source>
        <dbReference type="ARBA" id="ARBA00022475"/>
    </source>
</evidence>
<feature type="signal peptide" evidence="7">
    <location>
        <begin position="1"/>
        <end position="23"/>
    </location>
</feature>
<keyword evidence="3" id="KW-1003">Cell membrane</keyword>
<keyword evidence="6 9" id="KW-0449">Lipoprotein</keyword>
<evidence type="ECO:0000256" key="1">
    <source>
        <dbReference type="ARBA" id="ARBA00004193"/>
    </source>
</evidence>
<evidence type="ECO:0000256" key="7">
    <source>
        <dbReference type="SAM" id="SignalP"/>
    </source>
</evidence>
<name>A0A1T4YLI7_9MICO</name>
<reference evidence="10" key="4">
    <citation type="submission" date="2017-02" db="EMBL/GenBank/DDBJ databases">
        <authorList>
            <person name="Peterson S.W."/>
        </authorList>
    </citation>
    <scope>NUCLEOTIDE SEQUENCE [LARGE SCALE GENOMIC DNA]</scope>
    <source>
        <strain evidence="10">VKM Ac-2052</strain>
    </source>
</reference>
<gene>
    <name evidence="10" type="ORF">SAMN06295879_3448</name>
    <name evidence="9" type="ORF">TZ00_03235</name>
</gene>
<dbReference type="PROSITE" id="PS51257">
    <property type="entry name" value="PROKAR_LIPOPROTEIN"/>
    <property type="match status" value="1"/>
</dbReference>
<dbReference type="PANTHER" id="PTHR34296:SF2">
    <property type="entry name" value="ABC TRANSPORTER GUANOSINE-BINDING PROTEIN NUPN"/>
    <property type="match status" value="1"/>
</dbReference>
<sequence length="347" mass="35462">MSTLTRRIGAVALTAALVAGVSACSSSSGSSSDESSGDKSIILITPTAVGSNNFLKLAVEGAKAAGKANGAKVDIYESKDPASIQQNIDEAVRAAPDVIIGVSFSVLDQVTAAAADNPDQQFLLIDTSAEKPTDNLTAAVFKEYESNYLVGVEAGLLTKTNSIGAIGALDTPFIHRWIDPFFAGAKSVNPEVKTTQQYVGGDNPFGDQARAKAQAQIIADSGADYVNAAASAGNLGVFEAAAAGSFKAFGVDSNQCLESPGNVVDNSIKRVDVAVENAVKDIFAGNGGGFKSYGLAEGGVGVTGLEDDVASSKCLIADHPDVIEKVKAVRDQIVSGEITVEDPLTAG</sequence>
<keyword evidence="11" id="KW-1185">Reference proteome</keyword>
<dbReference type="PANTHER" id="PTHR34296">
    <property type="entry name" value="TRANSCRIPTIONAL ACTIVATOR PROTEIN MED"/>
    <property type="match status" value="1"/>
</dbReference>
<reference evidence="9 11" key="1">
    <citation type="journal article" date="2001" name="Int. J. Syst. Evol. Microbiol.">
        <title>Agreia bicolorata gen. nov., sp. nov., to accommodate actinobacteria isolated from narrow reed grass infected by the nematode Heteroanguina graminophila.</title>
        <authorList>
            <person name="Evtushenko L.I."/>
            <person name="Dorofeeva L.V."/>
            <person name="Dobrovolskaya T.G."/>
            <person name="Streshinskaya G.M."/>
            <person name="Subbotin S.A."/>
            <person name="Tiedje J.M."/>
        </authorList>
    </citation>
    <scope>NUCLEOTIDE SEQUENCE [LARGE SCALE GENOMIC DNA]</scope>
    <source>
        <strain evidence="9 11">VKM Ac-1804</strain>
    </source>
</reference>
<comment type="similarity">
    <text evidence="2">Belongs to the BMP lipoprotein family.</text>
</comment>
<dbReference type="InterPro" id="IPR050957">
    <property type="entry name" value="BMP_lipoprotein"/>
</dbReference>
<evidence type="ECO:0000313" key="12">
    <source>
        <dbReference type="Proteomes" id="UP000189735"/>
    </source>
</evidence>
<dbReference type="InterPro" id="IPR028082">
    <property type="entry name" value="Peripla_BP_I"/>
</dbReference>
<dbReference type="Gene3D" id="3.40.50.2300">
    <property type="match status" value="2"/>
</dbReference>
<dbReference type="RefSeq" id="WP_044439123.1">
    <property type="nucleotide sequence ID" value="NZ_FUYG01000011.1"/>
</dbReference>
<protein>
    <submittedName>
        <fullName evidence="9">Lipoprotein</fullName>
    </submittedName>
    <submittedName>
        <fullName evidence="10">Nucleoside-binding protein</fullName>
    </submittedName>
</protein>
<reference evidence="9" key="2">
    <citation type="submission" date="2015-02" db="EMBL/GenBank/DDBJ databases">
        <authorList>
            <person name="Vasilyev I.Y."/>
            <person name="Siniagina M.N."/>
            <person name="Malanin S.Y."/>
            <person name="Boulygina E.A."/>
            <person name="Grygoryeva T.V."/>
            <person name="Yarullina D.R."/>
            <person name="Ilinskaya O.N."/>
        </authorList>
    </citation>
    <scope>NUCLEOTIDE SEQUENCE</scope>
    <source>
        <strain evidence="9">VKM Ac-1804</strain>
    </source>
</reference>
<evidence type="ECO:0000313" key="9">
    <source>
        <dbReference type="EMBL" id="KJC65788.1"/>
    </source>
</evidence>
<dbReference type="Pfam" id="PF02608">
    <property type="entry name" value="Bmp"/>
    <property type="match status" value="1"/>
</dbReference>